<keyword evidence="5" id="KW-0813">Transport</keyword>
<dbReference type="InterPro" id="IPR000412">
    <property type="entry name" value="ABC_2_transport"/>
</dbReference>
<feature type="transmembrane region" description="Helical" evidence="5">
    <location>
        <begin position="141"/>
        <end position="165"/>
    </location>
</feature>
<dbReference type="EMBL" id="LELK01000015">
    <property type="protein sequence ID" value="KMM35877.1"/>
    <property type="molecule type" value="Genomic_DNA"/>
</dbReference>
<keyword evidence="8" id="KW-1185">Reference proteome</keyword>
<dbReference type="InterPro" id="IPR051784">
    <property type="entry name" value="Nod_factor_ABC_transporter"/>
</dbReference>
<accession>A0A0J6FND0</accession>
<proteinExistence type="inferred from homology"/>
<sequence length="263" mass="28205">MNEQKKGSFFVDTMVYTKRSIVTIIRNPLIFIPNLIISLFFLFVYEGGLSGISQLPAFEGANYLAFILPVSIVSAAIGGAGGAGQALVKDLENGYFSRLLLTPSSRLAIVLGPIIAGMLQLLIQTILILVIAYFLGLEVAAGFGGVIVVLLLTLGWGLAFAGYSVGVALRTKNAQSAQAGTFVFFPLIFLSTTFVPYELIEAGWLKIAATINPTTYLFEAMRSVFIDGWDAWPLVRGFLVIALLCAITITFSAESAQKAVSSD</sequence>
<dbReference type="RefSeq" id="WP_048313573.1">
    <property type="nucleotide sequence ID" value="NZ_CP119526.1"/>
</dbReference>
<organism evidence="7 8">
    <name type="scientific">Guptibacillus hwajinpoensis</name>
    <dbReference type="NCBI Taxonomy" id="208199"/>
    <lineage>
        <taxon>Bacteria</taxon>
        <taxon>Bacillati</taxon>
        <taxon>Bacillota</taxon>
        <taxon>Bacilli</taxon>
        <taxon>Bacillales</taxon>
        <taxon>Guptibacillaceae</taxon>
        <taxon>Guptibacillus</taxon>
    </lineage>
</organism>
<feature type="transmembrane region" description="Helical" evidence="5">
    <location>
        <begin position="21"/>
        <end position="43"/>
    </location>
</feature>
<evidence type="ECO:0000256" key="1">
    <source>
        <dbReference type="ARBA" id="ARBA00004141"/>
    </source>
</evidence>
<protein>
    <recommendedName>
        <fullName evidence="5">Transport permease protein</fullName>
    </recommendedName>
</protein>
<dbReference type="OrthoDB" id="2080899at2"/>
<dbReference type="GO" id="GO:0043190">
    <property type="term" value="C:ATP-binding cassette (ABC) transporter complex"/>
    <property type="evidence" value="ECO:0007669"/>
    <property type="project" value="InterPro"/>
</dbReference>
<comment type="caution">
    <text evidence="7">The sequence shown here is derived from an EMBL/GenBank/DDBJ whole genome shotgun (WGS) entry which is preliminary data.</text>
</comment>
<keyword evidence="2 5" id="KW-0812">Transmembrane</keyword>
<dbReference type="STRING" id="157733.AB986_20725"/>
<feature type="transmembrane region" description="Helical" evidence="5">
    <location>
        <begin position="63"/>
        <end position="88"/>
    </location>
</feature>
<feature type="transmembrane region" description="Helical" evidence="5">
    <location>
        <begin position="177"/>
        <end position="197"/>
    </location>
</feature>
<feature type="transmembrane region" description="Helical" evidence="5">
    <location>
        <begin position="231"/>
        <end position="253"/>
    </location>
</feature>
<name>A0A0J6FND0_9BACL</name>
<evidence type="ECO:0000256" key="2">
    <source>
        <dbReference type="ARBA" id="ARBA00022692"/>
    </source>
</evidence>
<evidence type="ECO:0000313" key="8">
    <source>
        <dbReference type="Proteomes" id="UP000035996"/>
    </source>
</evidence>
<evidence type="ECO:0000259" key="6">
    <source>
        <dbReference type="PROSITE" id="PS51012"/>
    </source>
</evidence>
<dbReference type="AlphaFoldDB" id="A0A0J6FND0"/>
<keyword evidence="4 5" id="KW-0472">Membrane</keyword>
<comment type="subcellular location">
    <subcellularLocation>
        <location evidence="5">Cell membrane</location>
        <topology evidence="5">Multi-pass membrane protein</topology>
    </subcellularLocation>
    <subcellularLocation>
        <location evidence="1">Membrane</location>
        <topology evidence="1">Multi-pass membrane protein</topology>
    </subcellularLocation>
</comment>
<dbReference type="PANTHER" id="PTHR43229:SF2">
    <property type="entry name" value="NODULATION PROTEIN J"/>
    <property type="match status" value="1"/>
</dbReference>
<dbReference type="GO" id="GO:0140359">
    <property type="term" value="F:ABC-type transporter activity"/>
    <property type="evidence" value="ECO:0007669"/>
    <property type="project" value="InterPro"/>
</dbReference>
<evidence type="ECO:0000256" key="5">
    <source>
        <dbReference type="RuleBase" id="RU361157"/>
    </source>
</evidence>
<evidence type="ECO:0000256" key="4">
    <source>
        <dbReference type="ARBA" id="ARBA00023136"/>
    </source>
</evidence>
<dbReference type="InterPro" id="IPR013525">
    <property type="entry name" value="ABC2_TM"/>
</dbReference>
<gene>
    <name evidence="7" type="ORF">AB986_20725</name>
</gene>
<reference evidence="7" key="1">
    <citation type="submission" date="2015-06" db="EMBL/GenBank/DDBJ databases">
        <authorList>
            <person name="Liu B."/>
            <person name="Wang J."/>
            <person name="Zhu Y."/>
            <person name="Liu G."/>
            <person name="Chen Q."/>
            <person name="Zheng C."/>
            <person name="Che J."/>
            <person name="Ge C."/>
            <person name="Shi H."/>
            <person name="Pan Z."/>
            <person name="Liu X."/>
        </authorList>
    </citation>
    <scope>NUCLEOTIDE SEQUENCE [LARGE SCALE GENOMIC DNA]</scope>
    <source>
        <strain evidence="7">DSM 16346</strain>
    </source>
</reference>
<dbReference type="PROSITE" id="PS51012">
    <property type="entry name" value="ABC_TM2"/>
    <property type="match status" value="1"/>
</dbReference>
<dbReference type="InterPro" id="IPR047817">
    <property type="entry name" value="ABC2_TM_bact-type"/>
</dbReference>
<dbReference type="Proteomes" id="UP000035996">
    <property type="component" value="Unassembled WGS sequence"/>
</dbReference>
<keyword evidence="3 5" id="KW-1133">Transmembrane helix</keyword>
<dbReference type="Pfam" id="PF01061">
    <property type="entry name" value="ABC2_membrane"/>
    <property type="match status" value="1"/>
</dbReference>
<dbReference type="PATRIC" id="fig|157733.3.peg.1953"/>
<feature type="transmembrane region" description="Helical" evidence="5">
    <location>
        <begin position="109"/>
        <end position="135"/>
    </location>
</feature>
<comment type="similarity">
    <text evidence="5">Belongs to the ABC-2 integral membrane protein family.</text>
</comment>
<keyword evidence="5" id="KW-1003">Cell membrane</keyword>
<evidence type="ECO:0000256" key="3">
    <source>
        <dbReference type="ARBA" id="ARBA00022989"/>
    </source>
</evidence>
<feature type="domain" description="ABC transmembrane type-2" evidence="6">
    <location>
        <begin position="29"/>
        <end position="259"/>
    </location>
</feature>
<dbReference type="PIRSF" id="PIRSF006648">
    <property type="entry name" value="DrrB"/>
    <property type="match status" value="1"/>
</dbReference>
<evidence type="ECO:0000313" key="7">
    <source>
        <dbReference type="EMBL" id="KMM35877.1"/>
    </source>
</evidence>
<dbReference type="PANTHER" id="PTHR43229">
    <property type="entry name" value="NODULATION PROTEIN J"/>
    <property type="match status" value="1"/>
</dbReference>